<reference evidence="10" key="1">
    <citation type="submission" date="2015-11" db="EMBL/GenBank/DDBJ databases">
        <authorList>
            <person name="Varghese N."/>
        </authorList>
    </citation>
    <scope>NUCLEOTIDE SEQUENCE [LARGE SCALE GENOMIC DNA]</scope>
    <source>
        <strain evidence="10">DSM 45899</strain>
    </source>
</reference>
<feature type="transmembrane region" description="Helical" evidence="7">
    <location>
        <begin position="243"/>
        <end position="263"/>
    </location>
</feature>
<dbReference type="InterPro" id="IPR004638">
    <property type="entry name" value="EmrB-like"/>
</dbReference>
<dbReference type="InterPro" id="IPR011701">
    <property type="entry name" value="MFS"/>
</dbReference>
<evidence type="ECO:0000313" key="9">
    <source>
        <dbReference type="EMBL" id="CUU54954.1"/>
    </source>
</evidence>
<keyword evidence="3" id="KW-1003">Cell membrane</keyword>
<feature type="transmembrane region" description="Helical" evidence="7">
    <location>
        <begin position="60"/>
        <end position="79"/>
    </location>
</feature>
<feature type="transmembrane region" description="Helical" evidence="7">
    <location>
        <begin position="284"/>
        <end position="304"/>
    </location>
</feature>
<accession>A0A0S4QK79</accession>
<protein>
    <submittedName>
        <fullName evidence="9">MFS transporter, DHA2 family, methylenomycin A resistance protein</fullName>
    </submittedName>
</protein>
<comment type="subcellular location">
    <subcellularLocation>
        <location evidence="1">Cell membrane</location>
        <topology evidence="1">Multi-pass membrane protein</topology>
    </subcellularLocation>
</comment>
<dbReference type="SUPFAM" id="SSF103473">
    <property type="entry name" value="MFS general substrate transporter"/>
    <property type="match status" value="1"/>
</dbReference>
<proteinExistence type="predicted"/>
<evidence type="ECO:0000256" key="3">
    <source>
        <dbReference type="ARBA" id="ARBA00022475"/>
    </source>
</evidence>
<feature type="transmembrane region" description="Helical" evidence="7">
    <location>
        <begin position="427"/>
        <end position="444"/>
    </location>
</feature>
<keyword evidence="2" id="KW-0813">Transport</keyword>
<feature type="transmembrane region" description="Helical" evidence="7">
    <location>
        <begin position="180"/>
        <end position="200"/>
    </location>
</feature>
<dbReference type="CDD" id="cd17321">
    <property type="entry name" value="MFS_MMR_MDR_like"/>
    <property type="match status" value="1"/>
</dbReference>
<evidence type="ECO:0000256" key="2">
    <source>
        <dbReference type="ARBA" id="ARBA00022448"/>
    </source>
</evidence>
<evidence type="ECO:0000256" key="1">
    <source>
        <dbReference type="ARBA" id="ARBA00004651"/>
    </source>
</evidence>
<evidence type="ECO:0000259" key="8">
    <source>
        <dbReference type="PROSITE" id="PS50850"/>
    </source>
</evidence>
<dbReference type="AlphaFoldDB" id="A0A0S4QK79"/>
<evidence type="ECO:0000256" key="7">
    <source>
        <dbReference type="SAM" id="Phobius"/>
    </source>
</evidence>
<keyword evidence="6 7" id="KW-0472">Membrane</keyword>
<name>A0A0S4QK79_9ACTN</name>
<sequence length="480" mass="48678">MNAVDTALPRVPASAPAATPLALGPLVVLSLGYFLVMLDVTVVTVAVPEVRQSLGAGPTGLQWVVDGYSTVFAALLLLGGGLGERLGHRRVFMAGLTLFAAASALCALAGTTGVLIAGRMSQGAGAALLVPTSLALLAGAYPQRSAKARALGLWAAVAGVAFAAGPVVGGFLVAGLSWRAVFWINVPVVALALPLTTRYVPRPAASDRTRRMDPIGQVCAVVGLTGIAGALNQAASSGWTSPTVLLGFLVGAAGLAALVAAEYRLDMRFRSGLTARPPMLPLLLFRNLGFSATAVIGVLLNLGYYGILYLSTLYFQEQRGYDALATGLLLLPSVCMALVAAPLSGRLTARYGPYWPMAAALALGSAGFLGWLAAGPDSPYPALLFALVATGLATPMTVPAATAAVIESVPADRAGTASAVFNVARQIGNAVGVALFGTLMATSSSPTAGLHLSAVIASIAFLLGSVLALTARRQHVAVAP</sequence>
<dbReference type="Gene3D" id="1.20.1250.20">
    <property type="entry name" value="MFS general substrate transporter like domains"/>
    <property type="match status" value="1"/>
</dbReference>
<dbReference type="PANTHER" id="PTHR42718:SF40">
    <property type="entry name" value="METHYLENOMYCIN A RESISTANCE PROTEIN"/>
    <property type="match status" value="1"/>
</dbReference>
<dbReference type="EMBL" id="FAOZ01000004">
    <property type="protein sequence ID" value="CUU54954.1"/>
    <property type="molecule type" value="Genomic_DNA"/>
</dbReference>
<dbReference type="Pfam" id="PF07690">
    <property type="entry name" value="MFS_1"/>
    <property type="match status" value="2"/>
</dbReference>
<evidence type="ECO:0000256" key="5">
    <source>
        <dbReference type="ARBA" id="ARBA00022989"/>
    </source>
</evidence>
<dbReference type="PROSITE" id="PS50850">
    <property type="entry name" value="MFS"/>
    <property type="match status" value="1"/>
</dbReference>
<dbReference type="GO" id="GO:0005886">
    <property type="term" value="C:plasma membrane"/>
    <property type="evidence" value="ECO:0007669"/>
    <property type="project" value="UniProtKB-SubCell"/>
</dbReference>
<feature type="transmembrane region" description="Helical" evidence="7">
    <location>
        <begin position="123"/>
        <end position="141"/>
    </location>
</feature>
<gene>
    <name evidence="9" type="ORF">Ga0074812_10431</name>
</gene>
<feature type="transmembrane region" description="Helical" evidence="7">
    <location>
        <begin position="380"/>
        <end position="406"/>
    </location>
</feature>
<evidence type="ECO:0000256" key="6">
    <source>
        <dbReference type="ARBA" id="ARBA00023136"/>
    </source>
</evidence>
<keyword evidence="10" id="KW-1185">Reference proteome</keyword>
<keyword evidence="4 7" id="KW-0812">Transmembrane</keyword>
<feature type="transmembrane region" description="Helical" evidence="7">
    <location>
        <begin position="21"/>
        <end position="48"/>
    </location>
</feature>
<evidence type="ECO:0000313" key="10">
    <source>
        <dbReference type="Proteomes" id="UP000198802"/>
    </source>
</evidence>
<dbReference type="GO" id="GO:0022857">
    <property type="term" value="F:transmembrane transporter activity"/>
    <property type="evidence" value="ECO:0007669"/>
    <property type="project" value="InterPro"/>
</dbReference>
<evidence type="ECO:0000256" key="4">
    <source>
        <dbReference type="ARBA" id="ARBA00022692"/>
    </source>
</evidence>
<dbReference type="NCBIfam" id="TIGR00711">
    <property type="entry name" value="efflux_EmrB"/>
    <property type="match status" value="1"/>
</dbReference>
<dbReference type="InterPro" id="IPR020846">
    <property type="entry name" value="MFS_dom"/>
</dbReference>
<dbReference type="PANTHER" id="PTHR42718">
    <property type="entry name" value="MAJOR FACILITATOR SUPERFAMILY MULTIDRUG TRANSPORTER MFSC"/>
    <property type="match status" value="1"/>
</dbReference>
<dbReference type="InterPro" id="IPR036259">
    <property type="entry name" value="MFS_trans_sf"/>
</dbReference>
<feature type="domain" description="Major facilitator superfamily (MFS) profile" evidence="8">
    <location>
        <begin position="25"/>
        <end position="476"/>
    </location>
</feature>
<dbReference type="Proteomes" id="UP000198802">
    <property type="component" value="Unassembled WGS sequence"/>
</dbReference>
<feature type="transmembrane region" description="Helical" evidence="7">
    <location>
        <begin position="324"/>
        <end position="343"/>
    </location>
</feature>
<feature type="transmembrane region" description="Helical" evidence="7">
    <location>
        <begin position="450"/>
        <end position="471"/>
    </location>
</feature>
<feature type="transmembrane region" description="Helical" evidence="7">
    <location>
        <begin position="153"/>
        <end position="174"/>
    </location>
</feature>
<dbReference type="RefSeq" id="WP_091273041.1">
    <property type="nucleotide sequence ID" value="NZ_FAOZ01000004.1"/>
</dbReference>
<feature type="transmembrane region" description="Helical" evidence="7">
    <location>
        <begin position="355"/>
        <end position="374"/>
    </location>
</feature>
<keyword evidence="5 7" id="KW-1133">Transmembrane helix</keyword>
<feature type="transmembrane region" description="Helical" evidence="7">
    <location>
        <begin position="91"/>
        <end position="117"/>
    </location>
</feature>
<dbReference type="Gene3D" id="1.20.1720.10">
    <property type="entry name" value="Multidrug resistance protein D"/>
    <property type="match status" value="1"/>
</dbReference>
<feature type="transmembrane region" description="Helical" evidence="7">
    <location>
        <begin position="212"/>
        <end position="231"/>
    </location>
</feature>
<organism evidence="9 10">
    <name type="scientific">Parafrankia irregularis</name>
    <dbReference type="NCBI Taxonomy" id="795642"/>
    <lineage>
        <taxon>Bacteria</taxon>
        <taxon>Bacillati</taxon>
        <taxon>Actinomycetota</taxon>
        <taxon>Actinomycetes</taxon>
        <taxon>Frankiales</taxon>
        <taxon>Frankiaceae</taxon>
        <taxon>Parafrankia</taxon>
    </lineage>
</organism>